<feature type="non-terminal residue" evidence="3">
    <location>
        <position position="1091"/>
    </location>
</feature>
<dbReference type="EMBL" id="MU006575">
    <property type="protein sequence ID" value="KAF2746920.1"/>
    <property type="molecule type" value="Genomic_DNA"/>
</dbReference>
<feature type="compositionally biased region" description="Basic and acidic residues" evidence="2">
    <location>
        <begin position="1060"/>
        <end position="1070"/>
    </location>
</feature>
<keyword evidence="4" id="KW-1185">Reference proteome</keyword>
<feature type="compositionally biased region" description="Basic and acidic residues" evidence="2">
    <location>
        <begin position="998"/>
        <end position="1011"/>
    </location>
</feature>
<evidence type="ECO:0000313" key="3">
    <source>
        <dbReference type="EMBL" id="KAF2746920.1"/>
    </source>
</evidence>
<feature type="non-terminal residue" evidence="3">
    <location>
        <position position="1"/>
    </location>
</feature>
<dbReference type="AlphaFoldDB" id="A0A6A6VBJ1"/>
<feature type="compositionally biased region" description="Polar residues" evidence="2">
    <location>
        <begin position="543"/>
        <end position="557"/>
    </location>
</feature>
<feature type="compositionally biased region" description="Polar residues" evidence="2">
    <location>
        <begin position="305"/>
        <end position="315"/>
    </location>
</feature>
<feature type="compositionally biased region" description="Low complexity" evidence="2">
    <location>
        <begin position="790"/>
        <end position="801"/>
    </location>
</feature>
<accession>A0A6A6VBJ1</accession>
<organism evidence="3 4">
    <name type="scientific">Sporormia fimetaria CBS 119925</name>
    <dbReference type="NCBI Taxonomy" id="1340428"/>
    <lineage>
        <taxon>Eukaryota</taxon>
        <taxon>Fungi</taxon>
        <taxon>Dikarya</taxon>
        <taxon>Ascomycota</taxon>
        <taxon>Pezizomycotina</taxon>
        <taxon>Dothideomycetes</taxon>
        <taxon>Pleosporomycetidae</taxon>
        <taxon>Pleosporales</taxon>
        <taxon>Sporormiaceae</taxon>
        <taxon>Sporormia</taxon>
    </lineage>
</organism>
<evidence type="ECO:0000313" key="4">
    <source>
        <dbReference type="Proteomes" id="UP000799440"/>
    </source>
</evidence>
<keyword evidence="1" id="KW-0175">Coiled coil</keyword>
<name>A0A6A6VBJ1_9PLEO</name>
<feature type="region of interest" description="Disordered" evidence="2">
    <location>
        <begin position="790"/>
        <end position="959"/>
    </location>
</feature>
<feature type="compositionally biased region" description="Basic and acidic residues" evidence="2">
    <location>
        <begin position="941"/>
        <end position="957"/>
    </location>
</feature>
<feature type="compositionally biased region" description="Acidic residues" evidence="2">
    <location>
        <begin position="1071"/>
        <end position="1091"/>
    </location>
</feature>
<dbReference type="Proteomes" id="UP000799440">
    <property type="component" value="Unassembled WGS sequence"/>
</dbReference>
<feature type="compositionally biased region" description="Low complexity" evidence="2">
    <location>
        <begin position="1040"/>
        <end position="1050"/>
    </location>
</feature>
<protein>
    <submittedName>
        <fullName evidence="3">Uncharacterized protein</fullName>
    </submittedName>
</protein>
<feature type="compositionally biased region" description="Pro residues" evidence="2">
    <location>
        <begin position="316"/>
        <end position="326"/>
    </location>
</feature>
<reference evidence="3" key="1">
    <citation type="journal article" date="2020" name="Stud. Mycol.">
        <title>101 Dothideomycetes genomes: a test case for predicting lifestyles and emergence of pathogens.</title>
        <authorList>
            <person name="Haridas S."/>
            <person name="Albert R."/>
            <person name="Binder M."/>
            <person name="Bloem J."/>
            <person name="Labutti K."/>
            <person name="Salamov A."/>
            <person name="Andreopoulos B."/>
            <person name="Baker S."/>
            <person name="Barry K."/>
            <person name="Bills G."/>
            <person name="Bluhm B."/>
            <person name="Cannon C."/>
            <person name="Castanera R."/>
            <person name="Culley D."/>
            <person name="Daum C."/>
            <person name="Ezra D."/>
            <person name="Gonzalez J."/>
            <person name="Henrissat B."/>
            <person name="Kuo A."/>
            <person name="Liang C."/>
            <person name="Lipzen A."/>
            <person name="Lutzoni F."/>
            <person name="Magnuson J."/>
            <person name="Mondo S."/>
            <person name="Nolan M."/>
            <person name="Ohm R."/>
            <person name="Pangilinan J."/>
            <person name="Park H.-J."/>
            <person name="Ramirez L."/>
            <person name="Alfaro M."/>
            <person name="Sun H."/>
            <person name="Tritt A."/>
            <person name="Yoshinaga Y."/>
            <person name="Zwiers L.-H."/>
            <person name="Turgeon B."/>
            <person name="Goodwin S."/>
            <person name="Spatafora J."/>
            <person name="Crous P."/>
            <person name="Grigoriev I."/>
        </authorList>
    </citation>
    <scope>NUCLEOTIDE SEQUENCE</scope>
    <source>
        <strain evidence="3">CBS 119925</strain>
    </source>
</reference>
<proteinExistence type="predicted"/>
<evidence type="ECO:0000256" key="1">
    <source>
        <dbReference type="SAM" id="Coils"/>
    </source>
</evidence>
<feature type="region of interest" description="Disordered" evidence="2">
    <location>
        <begin position="982"/>
        <end position="1091"/>
    </location>
</feature>
<sequence>SPSPRRRLPNGPCNYRDQHTGACGCAQFWDKHSAEVHEEHEEELVSKGRSTWCVCNHHACFHLPEPPSSERPTASTIPAHQENALQQAGEGHCHREELRLSYNATSHAVAGHLLAHQTPPSRPVLQAAPEEQASNLGAPGLPRLPSVCLLSDDPQAVAGAAPDPLQPTEEARAGQGLAGLSFTLVNPGNRQPSVSSTVPDELSPRGLLAQPGLSPLRAGSVRSSQIPSPIMRSSALEQLLAFNRGLQLNVPGDTLPDTLNPDDLIQSATEAATPSLADTPKLGHVEQNVLEAKTVLDRIARLAATGSQTRGSPRPTSGPLPAPPLHAPSTPSASHDELQRALQSASPVVLQRLVSFLGPLHNLLNSIPNVANAMREVTARLDHLENHSFNPVQPEEIQQQLELYDGRLLDLEHRLEEHESLHQALDADNSSISVARRPLNNVTESFGSNHSVQSAASAIVHVPVVTQELQSDVADIKDRLEVLEAAAMPSSVNPWDVEVVLLPWGPELRGIWHRADQPMHDSIRTVTQDSEDWTQGRRLTPHGRSSQASGTVAKSVASSNGAPSLASSFAFSDAESGWSSEAISNWVDSDVDDWLSPKACGEKTVVYRRLLSRGFVRKVTFKSASSRDIQKALSDTFADLMPHLRFDDGNEESTYEVFPGLRAPFIPLRKMYKQAKLQFLTRPEMASSALWSAQFLAAGVMMRVSGGQKRLYVTQRESYLQQSPTEPTSDAFTQKSWTWQGIRELPRYQPDTDSPMHNNDPHCQPHIPEADAKEPCWAFFEKLDLPPPSATSSFNSANSAPVELSMRPADRHWRRSITPGSSILKNRHPKPMSPLSEQPLTRSRRARTFSTSIVEQSVPITTSKRRLNSSPVKQSSMPQAHSHSRNNSTAFSKPKRRKVRNSSSTSRSHDPDGQQIIIYNGNAHNDNRRANDLPSPFYSSHPDHHARSTSDPARSERSVGLAAGKTTPFAYATPYSGPIAGGFDFGGGDTEPDDDASYQDRGDDEASWRGVDDDEAMQEGFSENESGFSDSGDEREGVQEGDMGMEGQEGSSDDSDVREDEAFFERRGSDASEEEEEEEEDEDEDEIFDTL</sequence>
<gene>
    <name evidence="3" type="ORF">M011DRAFT_381132</name>
</gene>
<feature type="coiled-coil region" evidence="1">
    <location>
        <begin position="401"/>
        <end position="428"/>
    </location>
</feature>
<feature type="compositionally biased region" description="Polar residues" evidence="2">
    <location>
        <begin position="853"/>
        <end position="891"/>
    </location>
</feature>
<feature type="region of interest" description="Disordered" evidence="2">
    <location>
        <begin position="526"/>
        <end position="557"/>
    </location>
</feature>
<evidence type="ECO:0000256" key="2">
    <source>
        <dbReference type="SAM" id="MobiDB-lite"/>
    </source>
</evidence>
<feature type="region of interest" description="Disordered" evidence="2">
    <location>
        <begin position="304"/>
        <end position="340"/>
    </location>
</feature>
<dbReference type="OrthoDB" id="5427134at2759"/>